<accession>A0ABU6XKQ1</accession>
<dbReference type="EMBL" id="JASCZI010212078">
    <property type="protein sequence ID" value="MED6198267.1"/>
    <property type="molecule type" value="Genomic_DNA"/>
</dbReference>
<proteinExistence type="predicted"/>
<evidence type="ECO:0000313" key="2">
    <source>
        <dbReference type="Proteomes" id="UP001341840"/>
    </source>
</evidence>
<evidence type="ECO:0000313" key="1">
    <source>
        <dbReference type="EMBL" id="MED6198267.1"/>
    </source>
</evidence>
<keyword evidence="2" id="KW-1185">Reference proteome</keyword>
<reference evidence="1 2" key="1">
    <citation type="journal article" date="2023" name="Plants (Basel)">
        <title>Bridging the Gap: Combining Genomics and Transcriptomics Approaches to Understand Stylosanthes scabra, an Orphan Legume from the Brazilian Caatinga.</title>
        <authorList>
            <person name="Ferreira-Neto J.R.C."/>
            <person name="da Silva M.D."/>
            <person name="Binneck E."/>
            <person name="de Melo N.F."/>
            <person name="da Silva R.H."/>
            <person name="de Melo A.L.T.M."/>
            <person name="Pandolfi V."/>
            <person name="Bustamante F.O."/>
            <person name="Brasileiro-Vidal A.C."/>
            <person name="Benko-Iseppon A.M."/>
        </authorList>
    </citation>
    <scope>NUCLEOTIDE SEQUENCE [LARGE SCALE GENOMIC DNA]</scope>
    <source>
        <tissue evidence="1">Leaves</tissue>
    </source>
</reference>
<organism evidence="1 2">
    <name type="scientific">Stylosanthes scabra</name>
    <dbReference type="NCBI Taxonomy" id="79078"/>
    <lineage>
        <taxon>Eukaryota</taxon>
        <taxon>Viridiplantae</taxon>
        <taxon>Streptophyta</taxon>
        <taxon>Embryophyta</taxon>
        <taxon>Tracheophyta</taxon>
        <taxon>Spermatophyta</taxon>
        <taxon>Magnoliopsida</taxon>
        <taxon>eudicotyledons</taxon>
        <taxon>Gunneridae</taxon>
        <taxon>Pentapetalae</taxon>
        <taxon>rosids</taxon>
        <taxon>fabids</taxon>
        <taxon>Fabales</taxon>
        <taxon>Fabaceae</taxon>
        <taxon>Papilionoideae</taxon>
        <taxon>50 kb inversion clade</taxon>
        <taxon>dalbergioids sensu lato</taxon>
        <taxon>Dalbergieae</taxon>
        <taxon>Pterocarpus clade</taxon>
        <taxon>Stylosanthes</taxon>
    </lineage>
</organism>
<protein>
    <submittedName>
        <fullName evidence="1">Uncharacterized protein</fullName>
    </submittedName>
</protein>
<name>A0ABU6XKQ1_9FABA</name>
<dbReference type="Proteomes" id="UP001341840">
    <property type="component" value="Unassembled WGS sequence"/>
</dbReference>
<sequence>MQTDATTISASELVDATSISAFEAAVVASYFVWCLRLSSQRNFSVAIAPTHVTAAFHRSTCPTAPLKSSPPFVIAGVSLSVAAIASVRPCHPSLLVCHHPPSLNQLSELSEFIYALNRVLGFLLEDLLQKDFAASKLVPCDSESKDWLDVEVIVVS</sequence>
<gene>
    <name evidence="1" type="ORF">PIB30_064507</name>
</gene>
<comment type="caution">
    <text evidence="1">The sequence shown here is derived from an EMBL/GenBank/DDBJ whole genome shotgun (WGS) entry which is preliminary data.</text>
</comment>